<evidence type="ECO:0000256" key="3">
    <source>
        <dbReference type="ARBA" id="ARBA00022884"/>
    </source>
</evidence>
<dbReference type="GO" id="GO:0005852">
    <property type="term" value="C:eukaryotic translation initiation factor 3 complex"/>
    <property type="evidence" value="ECO:0007669"/>
    <property type="project" value="UniProtKB-UniRule"/>
</dbReference>
<keyword evidence="4 5" id="KW-0648">Protein biosynthesis</keyword>
<name>A0A875S3Y4_EENNA</name>
<evidence type="ECO:0000256" key="6">
    <source>
        <dbReference type="PROSITE-ProRule" id="PRU00176"/>
    </source>
</evidence>
<dbReference type="InterPro" id="IPR035979">
    <property type="entry name" value="RBD_domain_sf"/>
</dbReference>
<dbReference type="Pfam" id="PF12353">
    <property type="entry name" value="eIF3g"/>
    <property type="match status" value="1"/>
</dbReference>
<dbReference type="GO" id="GO:0033290">
    <property type="term" value="C:eukaryotic 48S preinitiation complex"/>
    <property type="evidence" value="ECO:0007669"/>
    <property type="project" value="UniProtKB-UniRule"/>
</dbReference>
<dbReference type="Proteomes" id="UP000662931">
    <property type="component" value="Chromosome 4"/>
</dbReference>
<dbReference type="PIRSF" id="PIRSF037949">
    <property type="entry name" value="Transl_init_eIF-3_RNA-bind"/>
    <property type="match status" value="1"/>
</dbReference>
<sequence>MAPSTSWADAENDLPSTEVVENSDGTKTVISYKFDDKHRKVKVTQTIKLIKVTENVNPAIAARKKWARFGDEMNNSTVGPDARTTQFGEEVKLLLSTSWKQDAEKEKTEKKKETKEKVQTIKCRTCGGDHFTSKCPFKDTLGVDLKKEAEAKMAEPSSATVAAAAVAAGLGGMGASSYVPPHMRRRLNGEAPLPSETEKEDTTTLRVTNLNSMVDEGMLNTLFSRFGYIHRLTILRNRETRESRGIAFVEMDSISNAKRAIEGVNGRGFMNLIVNVDFAKPRGER</sequence>
<evidence type="ECO:0000256" key="5">
    <source>
        <dbReference type="HAMAP-Rule" id="MF_03006"/>
    </source>
</evidence>
<evidence type="ECO:0000313" key="10">
    <source>
        <dbReference type="Proteomes" id="UP000662931"/>
    </source>
</evidence>
<feature type="domain" description="RRM" evidence="8">
    <location>
        <begin position="203"/>
        <end position="281"/>
    </location>
</feature>
<comment type="subcellular location">
    <subcellularLocation>
        <location evidence="5">Cytoplasm</location>
    </subcellularLocation>
</comment>
<reference evidence="9" key="1">
    <citation type="submission" date="2020-10" db="EMBL/GenBank/DDBJ databases">
        <authorList>
            <person name="Roach M.J.R."/>
        </authorList>
    </citation>
    <scope>NUCLEOTIDE SEQUENCE</scope>
    <source>
        <strain evidence="9">CBS 1945</strain>
    </source>
</reference>
<dbReference type="Pfam" id="PF00076">
    <property type="entry name" value="RRM_1"/>
    <property type="match status" value="1"/>
</dbReference>
<protein>
    <recommendedName>
        <fullName evidence="5">Eukaryotic translation initiation factor 3 subunit G</fullName>
        <shortName evidence="5">eIF3g</shortName>
    </recommendedName>
    <alternativeName>
        <fullName evidence="5">Eukaryotic translation initiation factor 3 RNA-binding subunit</fullName>
        <shortName evidence="5">eIF-3 RNA-binding subunit</shortName>
    </alternativeName>
    <alternativeName>
        <fullName evidence="5">Translation initiation factor eIF3 p33 subunit homolog</fullName>
        <shortName evidence="5">eIF3 p33 homolog</shortName>
    </alternativeName>
</protein>
<evidence type="ECO:0000259" key="8">
    <source>
        <dbReference type="PROSITE" id="PS50102"/>
    </source>
</evidence>
<dbReference type="SUPFAM" id="SSF54928">
    <property type="entry name" value="RNA-binding domain, RBD"/>
    <property type="match status" value="1"/>
</dbReference>
<dbReference type="InterPro" id="IPR012677">
    <property type="entry name" value="Nucleotide-bd_a/b_plait_sf"/>
</dbReference>
<keyword evidence="10" id="KW-1185">Reference proteome</keyword>
<dbReference type="InterPro" id="IPR034240">
    <property type="entry name" value="eIF3G_RRM"/>
</dbReference>
<dbReference type="InterPro" id="IPR024675">
    <property type="entry name" value="eIF3g_N"/>
</dbReference>
<accession>A0A875S3Y4</accession>
<dbReference type="GO" id="GO:0003723">
    <property type="term" value="F:RNA binding"/>
    <property type="evidence" value="ECO:0007669"/>
    <property type="project" value="UniProtKB-UniRule"/>
</dbReference>
<dbReference type="GO" id="GO:0003743">
    <property type="term" value="F:translation initiation factor activity"/>
    <property type="evidence" value="ECO:0007669"/>
    <property type="project" value="UniProtKB-UniRule"/>
</dbReference>
<dbReference type="PANTHER" id="PTHR10352">
    <property type="entry name" value="EUKARYOTIC TRANSLATION INITIATION FACTOR 3 SUBUNIT G"/>
    <property type="match status" value="1"/>
</dbReference>
<dbReference type="PROSITE" id="PS50102">
    <property type="entry name" value="RRM"/>
    <property type="match status" value="1"/>
</dbReference>
<comment type="function">
    <text evidence="5">RNA-binding component of the eukaryotic translation initiation factor 3 (eIF-3) complex, which is involved in protein synthesis of a specialized repertoire of mRNAs and, together with other initiation factors, stimulates binding of mRNA and methionyl-tRNAi to the 40S ribosome. The eIF-3 complex specifically targets and initiates translation of a subset of mRNAs involved in cell proliferation. This subunit can bind 18S rRNA.</text>
</comment>
<dbReference type="Gene3D" id="3.30.70.330">
    <property type="match status" value="1"/>
</dbReference>
<gene>
    <name evidence="5" type="primary">TIF35</name>
    <name evidence="9" type="ORF">FOA43_003412</name>
</gene>
<dbReference type="CDD" id="cd12408">
    <property type="entry name" value="RRM_eIF3G_like"/>
    <property type="match status" value="1"/>
</dbReference>
<dbReference type="OrthoDB" id="639027at2759"/>
<dbReference type="GO" id="GO:0001732">
    <property type="term" value="P:formation of cytoplasmic translation initiation complex"/>
    <property type="evidence" value="ECO:0007669"/>
    <property type="project" value="UniProtKB-UniRule"/>
</dbReference>
<keyword evidence="1 5" id="KW-0963">Cytoplasm</keyword>
<dbReference type="AlphaFoldDB" id="A0A875S3Y4"/>
<dbReference type="InterPro" id="IPR000504">
    <property type="entry name" value="RRM_dom"/>
</dbReference>
<dbReference type="InterPro" id="IPR017334">
    <property type="entry name" value="eIF3_g"/>
</dbReference>
<evidence type="ECO:0000256" key="1">
    <source>
        <dbReference type="ARBA" id="ARBA00022490"/>
    </source>
</evidence>
<proteinExistence type="inferred from homology"/>
<evidence type="ECO:0000256" key="2">
    <source>
        <dbReference type="ARBA" id="ARBA00022540"/>
    </source>
</evidence>
<keyword evidence="3 6" id="KW-0694">RNA-binding</keyword>
<dbReference type="GO" id="GO:0016282">
    <property type="term" value="C:eukaryotic 43S preinitiation complex"/>
    <property type="evidence" value="ECO:0007669"/>
    <property type="project" value="UniProtKB-UniRule"/>
</dbReference>
<evidence type="ECO:0000313" key="9">
    <source>
        <dbReference type="EMBL" id="QPG76026.1"/>
    </source>
</evidence>
<evidence type="ECO:0000256" key="4">
    <source>
        <dbReference type="ARBA" id="ARBA00022917"/>
    </source>
</evidence>
<dbReference type="CDD" id="cd12933">
    <property type="entry name" value="eIF3G"/>
    <property type="match status" value="1"/>
</dbReference>
<organism evidence="9 10">
    <name type="scientific">Eeniella nana</name>
    <name type="common">Yeast</name>
    <name type="synonym">Brettanomyces nanus</name>
    <dbReference type="NCBI Taxonomy" id="13502"/>
    <lineage>
        <taxon>Eukaryota</taxon>
        <taxon>Fungi</taxon>
        <taxon>Dikarya</taxon>
        <taxon>Ascomycota</taxon>
        <taxon>Saccharomycotina</taxon>
        <taxon>Pichiomycetes</taxon>
        <taxon>Pichiales</taxon>
        <taxon>Pichiaceae</taxon>
        <taxon>Brettanomyces</taxon>
    </lineage>
</organism>
<dbReference type="SMART" id="SM00360">
    <property type="entry name" value="RRM"/>
    <property type="match status" value="1"/>
</dbReference>
<dbReference type="HAMAP" id="MF_03006">
    <property type="entry name" value="eIF3g"/>
    <property type="match status" value="1"/>
</dbReference>
<keyword evidence="2 5" id="KW-0396">Initiation factor</keyword>
<evidence type="ECO:0000256" key="7">
    <source>
        <dbReference type="SAM" id="MobiDB-lite"/>
    </source>
</evidence>
<comment type="similarity">
    <text evidence="5">Belongs to the eIF-3 subunit G family.</text>
</comment>
<feature type="region of interest" description="Disordered" evidence="7">
    <location>
        <begin position="1"/>
        <end position="22"/>
    </location>
</feature>
<dbReference type="EMBL" id="CP064815">
    <property type="protein sequence ID" value="QPG76026.1"/>
    <property type="molecule type" value="Genomic_DNA"/>
</dbReference>
<comment type="subunit">
    <text evidence="5">Component of the eukaryotic translation initiation factor 3 (eIF-3) complex.</text>
</comment>